<reference evidence="1" key="1">
    <citation type="submission" date="2011-11" db="EMBL/GenBank/DDBJ databases">
        <title>The Genome Sequence of Fusarium oxysporum PHW808.</title>
        <authorList>
            <consortium name="The Broad Institute Genome Sequencing Platform"/>
            <person name="Ma L.-J."/>
            <person name="Gale L.R."/>
            <person name="Schwartz D.C."/>
            <person name="Zhou S."/>
            <person name="Corby-Kistler H."/>
            <person name="Young S.K."/>
            <person name="Zeng Q."/>
            <person name="Gargeya S."/>
            <person name="Fitzgerald M."/>
            <person name="Haas B."/>
            <person name="Abouelleil A."/>
            <person name="Alvarado L."/>
            <person name="Arachchi H.M."/>
            <person name="Berlin A."/>
            <person name="Brown A."/>
            <person name="Chapman S.B."/>
            <person name="Chen Z."/>
            <person name="Dunbar C."/>
            <person name="Freedman E."/>
            <person name="Gearin G."/>
            <person name="Goldberg J."/>
            <person name="Griggs A."/>
            <person name="Gujja S."/>
            <person name="Heiman D."/>
            <person name="Howarth C."/>
            <person name="Larson L."/>
            <person name="Lui A."/>
            <person name="MacDonald P.J.P."/>
            <person name="Montmayeur A."/>
            <person name="Murphy C."/>
            <person name="Neiman D."/>
            <person name="Pearson M."/>
            <person name="Priest M."/>
            <person name="Roberts A."/>
            <person name="Saif S."/>
            <person name="Shea T."/>
            <person name="Shenoy N."/>
            <person name="Sisk P."/>
            <person name="Stolte C."/>
            <person name="Sykes S."/>
            <person name="Wortman J."/>
            <person name="Nusbaum C."/>
            <person name="Birren B."/>
        </authorList>
    </citation>
    <scope>NUCLEOTIDE SEQUENCE [LARGE SCALE GENOMIC DNA]</scope>
    <source>
        <strain evidence="1">54008</strain>
    </source>
</reference>
<evidence type="ECO:0000313" key="1">
    <source>
        <dbReference type="EMBL" id="EXL64486.1"/>
    </source>
</evidence>
<protein>
    <submittedName>
        <fullName evidence="1">Uncharacterized protein</fullName>
    </submittedName>
</protein>
<sequence length="65" mass="7324">MALKPITELGPSNPIYPFMLLSQYRILVCQKCEHACLANEVATHLAKKHPEIDPGTRHRLGQSQK</sequence>
<dbReference type="EMBL" id="KK034070">
    <property type="protein sequence ID" value="EXL64486.1"/>
    <property type="molecule type" value="Genomic_DNA"/>
</dbReference>
<reference evidence="1" key="2">
    <citation type="submission" date="2014-03" db="EMBL/GenBank/DDBJ databases">
        <title>The Genome Annotation of Fusarium oxysporum PHW808.</title>
        <authorList>
            <consortium name="The Broad Institute Genomics Platform"/>
            <person name="Ma L.-J."/>
            <person name="Corby-Kistler H."/>
            <person name="Broz K."/>
            <person name="Gale L.R."/>
            <person name="Jonkers W."/>
            <person name="O'Donnell K."/>
            <person name="Ploetz R."/>
            <person name="Steinberg C."/>
            <person name="Schwartz D.C."/>
            <person name="VanEtten H."/>
            <person name="Zhou S."/>
            <person name="Young S.K."/>
            <person name="Zeng Q."/>
            <person name="Gargeya S."/>
            <person name="Fitzgerald M."/>
            <person name="Abouelleil A."/>
            <person name="Alvarado L."/>
            <person name="Chapman S.B."/>
            <person name="Gainer-Dewar J."/>
            <person name="Goldberg J."/>
            <person name="Griggs A."/>
            <person name="Gujja S."/>
            <person name="Hansen M."/>
            <person name="Howarth C."/>
            <person name="Imamovic A."/>
            <person name="Ireland A."/>
            <person name="Larimer J."/>
            <person name="McCowan C."/>
            <person name="Murphy C."/>
            <person name="Pearson M."/>
            <person name="Poon T.W."/>
            <person name="Priest M."/>
            <person name="Roberts A."/>
            <person name="Saif S."/>
            <person name="Shea T."/>
            <person name="Sykes S."/>
            <person name="Wortman J."/>
            <person name="Nusbaum C."/>
            <person name="Birren B."/>
        </authorList>
    </citation>
    <scope>NUCLEOTIDE SEQUENCE</scope>
    <source>
        <strain evidence="1">54008</strain>
    </source>
</reference>
<dbReference type="Pfam" id="PF12013">
    <property type="entry name" value="OrsD"/>
    <property type="match status" value="1"/>
</dbReference>
<proteinExistence type="predicted"/>
<dbReference type="InterPro" id="IPR022698">
    <property type="entry name" value="OrsD"/>
</dbReference>
<name>X0GXB5_FUSOX</name>
<organism evidence="1">
    <name type="scientific">Fusarium oxysporum f. sp. conglutinans race 2 54008</name>
    <dbReference type="NCBI Taxonomy" id="1089457"/>
    <lineage>
        <taxon>Eukaryota</taxon>
        <taxon>Fungi</taxon>
        <taxon>Dikarya</taxon>
        <taxon>Ascomycota</taxon>
        <taxon>Pezizomycotina</taxon>
        <taxon>Sordariomycetes</taxon>
        <taxon>Hypocreomycetidae</taxon>
        <taxon>Hypocreales</taxon>
        <taxon>Nectriaceae</taxon>
        <taxon>Fusarium</taxon>
        <taxon>Fusarium oxysporum species complex</taxon>
    </lineage>
</organism>
<dbReference type="AlphaFoldDB" id="X0GXB5"/>
<accession>X0GXB5</accession>
<dbReference type="Proteomes" id="UP000030676">
    <property type="component" value="Unassembled WGS sequence"/>
</dbReference>
<gene>
    <name evidence="1" type="ORF">FOPG_19252</name>
</gene>
<dbReference type="HOGENOM" id="CLU_2849804_0_0_1"/>